<dbReference type="SUPFAM" id="SSF55785">
    <property type="entry name" value="PYP-like sensor domain (PAS domain)"/>
    <property type="match status" value="1"/>
</dbReference>
<proteinExistence type="predicted"/>
<dbReference type="RefSeq" id="WP_099307534.1">
    <property type="nucleotide sequence ID" value="NZ_PDVP01000011.1"/>
</dbReference>
<evidence type="ECO:0000256" key="1">
    <source>
        <dbReference type="SAM" id="Phobius"/>
    </source>
</evidence>
<dbReference type="InterPro" id="IPR035919">
    <property type="entry name" value="EAL_sf"/>
</dbReference>
<dbReference type="InterPro" id="IPR043128">
    <property type="entry name" value="Rev_trsase/Diguanyl_cyclase"/>
</dbReference>
<dbReference type="PROSITE" id="PS50113">
    <property type="entry name" value="PAC"/>
    <property type="match status" value="1"/>
</dbReference>
<dbReference type="EMBL" id="PDVP01000011">
    <property type="protein sequence ID" value="PHP65983.1"/>
    <property type="molecule type" value="Genomic_DNA"/>
</dbReference>
<dbReference type="InterPro" id="IPR029787">
    <property type="entry name" value="Nucleotide_cyclase"/>
</dbReference>
<feature type="transmembrane region" description="Helical" evidence="1">
    <location>
        <begin position="21"/>
        <end position="40"/>
    </location>
</feature>
<comment type="caution">
    <text evidence="4">The sequence shown here is derived from an EMBL/GenBank/DDBJ whole genome shotgun (WGS) entry which is preliminary data.</text>
</comment>
<sequence>MPYNKWKNSHLFGRSEKLFGRLPGLVACSYAIGSIIWIQFSDRFLVTLAGDYAEYQAFQTYKGWTFVIVSALLIYGVLKNAWNGMQAAYQSALESEQRLELALASAQGGVWEIDLANGDQKIAYVSSELTTRLGFPGGHQLTMQEFRARRHPEDLRQSEIRLIETARSRGAKPYDVRYRVFGGDGRIRWVHSMGNVVPGSGRQHDRLLGVALDITDQMEASERIERLLRFDSATGLPKQNKFLDDIDDRLAALKSGETIAIVQVRFVDLDHLMGEDETITDARIVQMIAERLRGADNVLTARISDDAFAFATEPAKGTAGTQHAVRDVLAALLQPYDLQHGAIRLRVQTGAIVTCSDAQPSITLLRNAGQALELADKSADIDVSWFNAEISDEFRQRNDRIRDLDHAVERGEIESHFQPLIDIRTGRTAGFEALARWHRPAEGMVRPDEFIALAEEYGQINMIGEEILRQACRTAAGWGDGGPFVSVNVSPIQLQDPTFPSMVARVLAETGLPGQRLELEITENALIKDLDAVSWRLECLRELGISIAIDDFGTGYSSLSLLTKVPFSRLKIDQSFIRDFGRTRESTIIVDTMIGIAERLGLMITAEGIENAGIAALLAGRSAMLGQGYLFSKPVPAPETTDMVSRYWTATWMACPSVLEFGSNPVQVQQLAS</sequence>
<gene>
    <name evidence="4" type="ORF">CSC94_16860</name>
</gene>
<reference evidence="4 5" key="1">
    <citation type="submission" date="2017-10" db="EMBL/GenBank/DDBJ databases">
        <title>Sedimentibacterium mangrovi gen. nov., sp. nov., a novel member of family Phyllobacteriacea isolated from mangrove sediment.</title>
        <authorList>
            <person name="Liao H."/>
            <person name="Tian Y."/>
        </authorList>
    </citation>
    <scope>NUCLEOTIDE SEQUENCE [LARGE SCALE GENOMIC DNA]</scope>
    <source>
        <strain evidence="4 5">X9-2-2</strain>
    </source>
</reference>
<dbReference type="PROSITE" id="PS50883">
    <property type="entry name" value="EAL"/>
    <property type="match status" value="1"/>
</dbReference>
<dbReference type="CDD" id="cd01948">
    <property type="entry name" value="EAL"/>
    <property type="match status" value="1"/>
</dbReference>
<dbReference type="SMART" id="SM00086">
    <property type="entry name" value="PAC"/>
    <property type="match status" value="1"/>
</dbReference>
<evidence type="ECO:0000313" key="5">
    <source>
        <dbReference type="Proteomes" id="UP000221168"/>
    </source>
</evidence>
<dbReference type="NCBIfam" id="TIGR00229">
    <property type="entry name" value="sensory_box"/>
    <property type="match status" value="1"/>
</dbReference>
<dbReference type="InterPro" id="IPR001610">
    <property type="entry name" value="PAC"/>
</dbReference>
<dbReference type="OrthoDB" id="9814202at2"/>
<dbReference type="Gene3D" id="3.30.450.20">
    <property type="entry name" value="PAS domain"/>
    <property type="match status" value="1"/>
</dbReference>
<evidence type="ECO:0000259" key="2">
    <source>
        <dbReference type="PROSITE" id="PS50113"/>
    </source>
</evidence>
<dbReference type="SUPFAM" id="SSF55073">
    <property type="entry name" value="Nucleotide cyclase"/>
    <property type="match status" value="1"/>
</dbReference>
<dbReference type="InterPro" id="IPR000700">
    <property type="entry name" value="PAS-assoc_C"/>
</dbReference>
<evidence type="ECO:0008006" key="6">
    <source>
        <dbReference type="Google" id="ProtNLM"/>
    </source>
</evidence>
<accession>A0A2G1QKC1</accession>
<dbReference type="SMART" id="SM00052">
    <property type="entry name" value="EAL"/>
    <property type="match status" value="1"/>
</dbReference>
<organism evidence="4 5">
    <name type="scientific">Zhengella mangrovi</name>
    <dbReference type="NCBI Taxonomy" id="1982044"/>
    <lineage>
        <taxon>Bacteria</taxon>
        <taxon>Pseudomonadati</taxon>
        <taxon>Pseudomonadota</taxon>
        <taxon>Alphaproteobacteria</taxon>
        <taxon>Hyphomicrobiales</taxon>
        <taxon>Notoacmeibacteraceae</taxon>
        <taxon>Zhengella</taxon>
    </lineage>
</organism>
<dbReference type="InterPro" id="IPR001633">
    <property type="entry name" value="EAL_dom"/>
</dbReference>
<dbReference type="Gene3D" id="2.10.70.100">
    <property type="match status" value="1"/>
</dbReference>
<dbReference type="Gene3D" id="3.30.70.270">
    <property type="match status" value="1"/>
</dbReference>
<dbReference type="PANTHER" id="PTHR44757:SF2">
    <property type="entry name" value="BIOFILM ARCHITECTURE MAINTENANCE PROTEIN MBAA"/>
    <property type="match status" value="1"/>
</dbReference>
<keyword evidence="1" id="KW-1133">Transmembrane helix</keyword>
<dbReference type="CDD" id="cd00130">
    <property type="entry name" value="PAS"/>
    <property type="match status" value="1"/>
</dbReference>
<dbReference type="Pfam" id="PF08447">
    <property type="entry name" value="PAS_3"/>
    <property type="match status" value="1"/>
</dbReference>
<keyword evidence="5" id="KW-1185">Reference proteome</keyword>
<dbReference type="InterPro" id="IPR035965">
    <property type="entry name" value="PAS-like_dom_sf"/>
</dbReference>
<dbReference type="InterPro" id="IPR013655">
    <property type="entry name" value="PAS_fold_3"/>
</dbReference>
<evidence type="ECO:0000313" key="4">
    <source>
        <dbReference type="EMBL" id="PHP65983.1"/>
    </source>
</evidence>
<protein>
    <recommendedName>
        <fullName evidence="6">GGDEF domain-containing protein</fullName>
    </recommendedName>
</protein>
<feature type="domain" description="EAL" evidence="3">
    <location>
        <begin position="397"/>
        <end position="648"/>
    </location>
</feature>
<dbReference type="SMART" id="SM00267">
    <property type="entry name" value="GGDEF"/>
    <property type="match status" value="1"/>
</dbReference>
<name>A0A2G1QKC1_9HYPH</name>
<dbReference type="Proteomes" id="UP000221168">
    <property type="component" value="Unassembled WGS sequence"/>
</dbReference>
<dbReference type="InterPro" id="IPR000160">
    <property type="entry name" value="GGDEF_dom"/>
</dbReference>
<dbReference type="AlphaFoldDB" id="A0A2G1QKC1"/>
<dbReference type="PANTHER" id="PTHR44757">
    <property type="entry name" value="DIGUANYLATE CYCLASE DGCP"/>
    <property type="match status" value="1"/>
</dbReference>
<dbReference type="SUPFAM" id="SSF141868">
    <property type="entry name" value="EAL domain-like"/>
    <property type="match status" value="1"/>
</dbReference>
<keyword evidence="1" id="KW-0472">Membrane</keyword>
<keyword evidence="1" id="KW-0812">Transmembrane</keyword>
<dbReference type="InterPro" id="IPR000014">
    <property type="entry name" value="PAS"/>
</dbReference>
<evidence type="ECO:0000259" key="3">
    <source>
        <dbReference type="PROSITE" id="PS50883"/>
    </source>
</evidence>
<dbReference type="Gene3D" id="3.20.20.450">
    <property type="entry name" value="EAL domain"/>
    <property type="match status" value="1"/>
</dbReference>
<dbReference type="Pfam" id="PF00563">
    <property type="entry name" value="EAL"/>
    <property type="match status" value="1"/>
</dbReference>
<dbReference type="InterPro" id="IPR052155">
    <property type="entry name" value="Biofilm_reg_signaling"/>
</dbReference>
<feature type="domain" description="PAC" evidence="2">
    <location>
        <begin position="174"/>
        <end position="226"/>
    </location>
</feature>